<dbReference type="AlphaFoldDB" id="A0ABD0M4R8"/>
<protein>
    <submittedName>
        <fullName evidence="1">Uncharacterized protein</fullName>
    </submittedName>
</protein>
<reference evidence="1 2" key="1">
    <citation type="journal article" date="2023" name="Sci. Data">
        <title>Genome assembly of the Korean intertidal mud-creeper Batillaria attramentaria.</title>
        <authorList>
            <person name="Patra A.K."/>
            <person name="Ho P.T."/>
            <person name="Jun S."/>
            <person name="Lee S.J."/>
            <person name="Kim Y."/>
            <person name="Won Y.J."/>
        </authorList>
    </citation>
    <scope>NUCLEOTIDE SEQUENCE [LARGE SCALE GENOMIC DNA]</scope>
    <source>
        <strain evidence="1">Wonlab-2016</strain>
    </source>
</reference>
<proteinExistence type="predicted"/>
<accession>A0ABD0M4R8</accession>
<dbReference type="EMBL" id="JACVVK020000006">
    <property type="protein sequence ID" value="KAK7506490.1"/>
    <property type="molecule type" value="Genomic_DNA"/>
</dbReference>
<keyword evidence="2" id="KW-1185">Reference proteome</keyword>
<gene>
    <name evidence="1" type="ORF">BaRGS_00001965</name>
</gene>
<name>A0ABD0M4R8_9CAEN</name>
<evidence type="ECO:0000313" key="1">
    <source>
        <dbReference type="EMBL" id="KAK7506490.1"/>
    </source>
</evidence>
<comment type="caution">
    <text evidence="1">The sequence shown here is derived from an EMBL/GenBank/DDBJ whole genome shotgun (WGS) entry which is preliminary data.</text>
</comment>
<dbReference type="Proteomes" id="UP001519460">
    <property type="component" value="Unassembled WGS sequence"/>
</dbReference>
<sequence>MPLSSLIRLCGLRSWRVRELEGRNDGHTHTCSSGKERLAQPQTPCRLGTGKLKLANESLLHNTEARVVAVAC</sequence>
<evidence type="ECO:0000313" key="2">
    <source>
        <dbReference type="Proteomes" id="UP001519460"/>
    </source>
</evidence>
<organism evidence="1 2">
    <name type="scientific">Batillaria attramentaria</name>
    <dbReference type="NCBI Taxonomy" id="370345"/>
    <lineage>
        <taxon>Eukaryota</taxon>
        <taxon>Metazoa</taxon>
        <taxon>Spiralia</taxon>
        <taxon>Lophotrochozoa</taxon>
        <taxon>Mollusca</taxon>
        <taxon>Gastropoda</taxon>
        <taxon>Caenogastropoda</taxon>
        <taxon>Sorbeoconcha</taxon>
        <taxon>Cerithioidea</taxon>
        <taxon>Batillariidae</taxon>
        <taxon>Batillaria</taxon>
    </lineage>
</organism>